<proteinExistence type="inferred from homology"/>
<evidence type="ECO:0000256" key="3">
    <source>
        <dbReference type="ARBA" id="ARBA00038366"/>
    </source>
</evidence>
<dbReference type="EMBL" id="JAFIQS010000006">
    <property type="protein sequence ID" value="KAG5167944.1"/>
    <property type="molecule type" value="Genomic_DNA"/>
</dbReference>
<evidence type="ECO:0000313" key="6">
    <source>
        <dbReference type="EMBL" id="KAG5167944.1"/>
    </source>
</evidence>
<evidence type="ECO:0000256" key="4">
    <source>
        <dbReference type="PROSITE-ProRule" id="PRU00221"/>
    </source>
</evidence>
<dbReference type="InterPro" id="IPR015943">
    <property type="entry name" value="WD40/YVTN_repeat-like_dom_sf"/>
</dbReference>
<dbReference type="Gene3D" id="2.130.10.10">
    <property type="entry name" value="YVTN repeat-like/Quinoprotein amine dehydrogenase"/>
    <property type="match status" value="2"/>
</dbReference>
<dbReference type="PANTHER" id="PTHR19856">
    <property type="entry name" value="WD-REPEATCONTAINING PROTEIN WDR1"/>
    <property type="match status" value="1"/>
</dbReference>
<dbReference type="GO" id="GO:0030864">
    <property type="term" value="C:cortical actin cytoskeleton"/>
    <property type="evidence" value="ECO:0007669"/>
    <property type="project" value="TreeGrafter"/>
</dbReference>
<dbReference type="CDD" id="cd00200">
    <property type="entry name" value="WD40"/>
    <property type="match status" value="1"/>
</dbReference>
<name>A0A8H8CKE4_PSICU</name>
<keyword evidence="2" id="KW-0677">Repeat</keyword>
<accession>A0A8H8CKE4</accession>
<dbReference type="AlphaFoldDB" id="A0A8H8CKE4"/>
<dbReference type="InterPro" id="IPR001680">
    <property type="entry name" value="WD40_rpt"/>
</dbReference>
<dbReference type="SMART" id="SM00320">
    <property type="entry name" value="WD40"/>
    <property type="match status" value="9"/>
</dbReference>
<dbReference type="GO" id="GO:0051015">
    <property type="term" value="F:actin filament binding"/>
    <property type="evidence" value="ECO:0007669"/>
    <property type="project" value="TreeGrafter"/>
</dbReference>
<comment type="similarity">
    <text evidence="3">Belongs to the WD repeat AIP1 family.</text>
</comment>
<dbReference type="FunFam" id="2.130.10.10:FF:000102">
    <property type="entry name" value="Actin-interacting protein 1"/>
    <property type="match status" value="1"/>
</dbReference>
<protein>
    <recommendedName>
        <fullName evidence="5">Anaphase-promoting complex subunit 4-like WD40 domain-containing protein</fullName>
    </recommendedName>
</protein>
<dbReference type="GO" id="GO:0030042">
    <property type="term" value="P:actin filament depolymerization"/>
    <property type="evidence" value="ECO:0007669"/>
    <property type="project" value="TreeGrafter"/>
</dbReference>
<dbReference type="InterPro" id="IPR024977">
    <property type="entry name" value="Apc4-like_WD40_dom"/>
</dbReference>
<sequence>MSYKKLGLYPPNPVTVRGASTKLSSGKDKVVYTSGRTVLIAFNLQSFAPRFSQLKEIARQNPGITTSYSGHIQNATVARLSPSGYYCASADITGKVNVWDTVGEDQVLKGEYKVISGRVNDLSWDGESKRIIAVGDGKEKFGYAFMMDTGSSTGEIIGHSKPINAVSIRHQRPFRAATAGDDNVIVFHSGAPYKYEKTIKTHTKFVQDVQYAPSGDHFASVGSDAKIFLYDGKTGDTVAEFTDSPHKGTIMACSWSPDSKNFFTSSADCTVKLWDAQAQKAVTTWTVGSGVSHQQMGNTWSGTSDLVSLSMSGDLNVFDPRTGDKPVRVLSAPQKSITAIAPSSSGTFLTGSADGRVYSNSSSTQETRVLEGESHSNHVSGLATSSTDGTTYSIGFDDLVREISPSGTSFVPASAPTGAQPKSIAVAGDASVFVAEIGKVEAFRSNQKVFEQKTSFEPSAVGASGTLVAIGGEDRKVRLNEWDGKTLKEVAVLEGNQGAVSALAFSPDGKYLASGDSSGKLILFDPKERKLVTSRWAHHTARINSLSWTADSAHCASGSLDTHVYVWSVAKLMKNIPIKNAGPGGVNGVLWVDGGVGKGGKLVSAGFDGCVRGWDVTFHA</sequence>
<feature type="repeat" description="WD" evidence="4">
    <location>
        <begin position="243"/>
        <end position="284"/>
    </location>
</feature>
<dbReference type="SUPFAM" id="SSF50978">
    <property type="entry name" value="WD40 repeat-like"/>
    <property type="match status" value="2"/>
</dbReference>
<feature type="domain" description="Anaphase-promoting complex subunit 4-like WD40" evidence="5">
    <location>
        <begin position="467"/>
        <end position="550"/>
    </location>
</feature>
<feature type="repeat" description="WD" evidence="4">
    <location>
        <begin position="199"/>
        <end position="240"/>
    </location>
</feature>
<evidence type="ECO:0000259" key="5">
    <source>
        <dbReference type="Pfam" id="PF12894"/>
    </source>
</evidence>
<evidence type="ECO:0000256" key="1">
    <source>
        <dbReference type="ARBA" id="ARBA00022574"/>
    </source>
</evidence>
<comment type="caution">
    <text evidence="6">The sequence shown here is derived from an EMBL/GenBank/DDBJ whole genome shotgun (WGS) entry which is preliminary data.</text>
</comment>
<dbReference type="PROSITE" id="PS50082">
    <property type="entry name" value="WD_REPEATS_2"/>
    <property type="match status" value="4"/>
</dbReference>
<dbReference type="FunFam" id="2.130.10.10:FF:000167">
    <property type="entry name" value="Actin-interacting protein 1"/>
    <property type="match status" value="1"/>
</dbReference>
<dbReference type="Pfam" id="PF12894">
    <property type="entry name" value="ANAPC4_WD40"/>
    <property type="match status" value="1"/>
</dbReference>
<keyword evidence="1 4" id="KW-0853">WD repeat</keyword>
<reference evidence="6" key="1">
    <citation type="submission" date="2021-02" db="EMBL/GenBank/DDBJ databases">
        <title>Psilocybe cubensis genome.</title>
        <authorList>
            <person name="Mckernan K.J."/>
            <person name="Crawford S."/>
            <person name="Trippe A."/>
            <person name="Kane L.T."/>
            <person name="Mclaughlin S."/>
        </authorList>
    </citation>
    <scope>NUCLEOTIDE SEQUENCE [LARGE SCALE GENOMIC DNA]</scope>
    <source>
        <strain evidence="6">MGC-MH-2018</strain>
    </source>
</reference>
<feature type="repeat" description="WD" evidence="4">
    <location>
        <begin position="493"/>
        <end position="534"/>
    </location>
</feature>
<feature type="repeat" description="WD" evidence="4">
    <location>
        <begin position="536"/>
        <end position="569"/>
    </location>
</feature>
<dbReference type="Pfam" id="PF00400">
    <property type="entry name" value="WD40"/>
    <property type="match status" value="4"/>
</dbReference>
<dbReference type="PROSITE" id="PS50294">
    <property type="entry name" value="WD_REPEATS_REGION"/>
    <property type="match status" value="3"/>
</dbReference>
<gene>
    <name evidence="6" type="ORF">JR316_006535</name>
</gene>
<evidence type="ECO:0000256" key="2">
    <source>
        <dbReference type="ARBA" id="ARBA00022737"/>
    </source>
</evidence>
<organism evidence="6">
    <name type="scientific">Psilocybe cubensis</name>
    <name type="common">Psychedelic mushroom</name>
    <name type="synonym">Stropharia cubensis</name>
    <dbReference type="NCBI Taxonomy" id="181762"/>
    <lineage>
        <taxon>Eukaryota</taxon>
        <taxon>Fungi</taxon>
        <taxon>Dikarya</taxon>
        <taxon>Basidiomycota</taxon>
        <taxon>Agaricomycotina</taxon>
        <taxon>Agaricomycetes</taxon>
        <taxon>Agaricomycetidae</taxon>
        <taxon>Agaricales</taxon>
        <taxon>Agaricineae</taxon>
        <taxon>Strophariaceae</taxon>
        <taxon>Psilocybe</taxon>
    </lineage>
</organism>
<dbReference type="InterPro" id="IPR036322">
    <property type="entry name" value="WD40_repeat_dom_sf"/>
</dbReference>
<dbReference type="PANTHER" id="PTHR19856:SF0">
    <property type="entry name" value="WD REPEAT-CONTAINING PROTEIN 1"/>
    <property type="match status" value="1"/>
</dbReference>
<dbReference type="OrthoDB" id="2306at2759"/>